<reference evidence="2" key="1">
    <citation type="submission" date="2019-06" db="EMBL/GenBank/DDBJ databases">
        <authorList>
            <person name="Zheng W."/>
        </authorList>
    </citation>
    <scope>NUCLEOTIDE SEQUENCE</scope>
    <source>
        <strain evidence="2">QDHG01</strain>
    </source>
</reference>
<feature type="region of interest" description="Disordered" evidence="1">
    <location>
        <begin position="373"/>
        <end position="407"/>
    </location>
</feature>
<name>A0A8J8NY25_HALGN</name>
<accession>A0A8J8NY25</accession>
<evidence type="ECO:0000256" key="1">
    <source>
        <dbReference type="SAM" id="MobiDB-lite"/>
    </source>
</evidence>
<protein>
    <submittedName>
        <fullName evidence="2">Uncharacterized protein</fullName>
    </submittedName>
</protein>
<comment type="caution">
    <text evidence="2">The sequence shown here is derived from an EMBL/GenBank/DDBJ whole genome shotgun (WGS) entry which is preliminary data.</text>
</comment>
<feature type="region of interest" description="Disordered" evidence="1">
    <location>
        <begin position="459"/>
        <end position="484"/>
    </location>
</feature>
<dbReference type="EMBL" id="RRYP01002984">
    <property type="protein sequence ID" value="TNV84247.1"/>
    <property type="molecule type" value="Genomic_DNA"/>
</dbReference>
<gene>
    <name evidence="2" type="ORF">FGO68_gene15232</name>
</gene>
<dbReference type="Proteomes" id="UP000785679">
    <property type="component" value="Unassembled WGS sequence"/>
</dbReference>
<dbReference type="AlphaFoldDB" id="A0A8J8NY25"/>
<feature type="compositionally biased region" description="Polar residues" evidence="1">
    <location>
        <begin position="373"/>
        <end position="389"/>
    </location>
</feature>
<proteinExistence type="predicted"/>
<evidence type="ECO:0000313" key="3">
    <source>
        <dbReference type="Proteomes" id="UP000785679"/>
    </source>
</evidence>
<evidence type="ECO:0000313" key="2">
    <source>
        <dbReference type="EMBL" id="TNV84247.1"/>
    </source>
</evidence>
<keyword evidence="3" id="KW-1185">Reference proteome</keyword>
<sequence>MSTLIRSQNQNQIIPESILKRRTLSSQFQGIGNHEETKCFFAEYEPKIDCVIENEYVTWPLYFHSLAKEVAPQLHGRSKECSGNFVEKLQEVEQQLGDCQEVLTFGAWTQAQALMSIPEPTKEQLSNIPIETIPIAITSRDEEKNLNKLNLPRPFVVRPSTSNIEESLTSKLSLKIDFKKMTQKVLLQQRFKKAKALQIVKEEIKQLPNIAQDSQDRDFLMNTYRFGQGGKRQPFIKKLRKVKLCSQEPPLNRREIQIKIEDQLIHEEPIVIAPKQLMKSPKAHEAVGCELQRNGEIDTEKKNQIIDSIKTGRFKFKAKLRASALPLQILDQGQTGRIHYPATYKNRTQESVNSSLSGGHGCRSYKEYQSTQKTCQPNAKSKNPVNNENIDPLSNRRPSQDISSCDRHSHGLKPLITTITSNLLTNAKCKSCSNTGWNQKYNMPCHNCSELPSLQELKTPKAQGSRKKLQGSSGGGTNTRGGVDQSGSEIIVLRGNGSSAFIGDMSITPRALIDIL</sequence>
<organism evidence="2 3">
    <name type="scientific">Halteria grandinella</name>
    <dbReference type="NCBI Taxonomy" id="5974"/>
    <lineage>
        <taxon>Eukaryota</taxon>
        <taxon>Sar</taxon>
        <taxon>Alveolata</taxon>
        <taxon>Ciliophora</taxon>
        <taxon>Intramacronucleata</taxon>
        <taxon>Spirotrichea</taxon>
        <taxon>Stichotrichia</taxon>
        <taxon>Sporadotrichida</taxon>
        <taxon>Halteriidae</taxon>
        <taxon>Halteria</taxon>
    </lineage>
</organism>